<dbReference type="PANTHER" id="PTHR12110">
    <property type="entry name" value="HYDROXYPYRUVATE ISOMERASE"/>
    <property type="match status" value="1"/>
</dbReference>
<dbReference type="InterPro" id="IPR013022">
    <property type="entry name" value="Xyl_isomerase-like_TIM-brl"/>
</dbReference>
<keyword evidence="2" id="KW-0413">Isomerase</keyword>
<dbReference type="InterPro" id="IPR050312">
    <property type="entry name" value="IolE/XylAMocC-like"/>
</dbReference>
<comment type="caution">
    <text evidence="2">The sequence shown here is derived from an EMBL/GenBank/DDBJ whole genome shotgun (WGS) entry which is preliminary data.</text>
</comment>
<dbReference type="Pfam" id="PF01261">
    <property type="entry name" value="AP_endonuc_2"/>
    <property type="match status" value="1"/>
</dbReference>
<dbReference type="EMBL" id="JAUSVK010000001">
    <property type="protein sequence ID" value="MDQ0395662.1"/>
    <property type="molecule type" value="Genomic_DNA"/>
</dbReference>
<gene>
    <name evidence="2" type="ORF">J3R73_005454</name>
</gene>
<dbReference type="RefSeq" id="WP_307434694.1">
    <property type="nucleotide sequence ID" value="NZ_JAUSVK010000001.1"/>
</dbReference>
<organism evidence="2 3">
    <name type="scientific">Labrys monachus</name>
    <dbReference type="NCBI Taxonomy" id="217067"/>
    <lineage>
        <taxon>Bacteria</taxon>
        <taxon>Pseudomonadati</taxon>
        <taxon>Pseudomonadota</taxon>
        <taxon>Alphaproteobacteria</taxon>
        <taxon>Hyphomicrobiales</taxon>
        <taxon>Xanthobacteraceae</taxon>
        <taxon>Labrys</taxon>
    </lineage>
</organism>
<dbReference type="SUPFAM" id="SSF51658">
    <property type="entry name" value="Xylose isomerase-like"/>
    <property type="match status" value="1"/>
</dbReference>
<protein>
    <submittedName>
        <fullName evidence="2">Sugar phosphate isomerase/epimerase</fullName>
    </submittedName>
</protein>
<keyword evidence="3" id="KW-1185">Reference proteome</keyword>
<dbReference type="PANTHER" id="PTHR12110:SF53">
    <property type="entry name" value="BLR5974 PROTEIN"/>
    <property type="match status" value="1"/>
</dbReference>
<dbReference type="Gene3D" id="3.20.20.150">
    <property type="entry name" value="Divalent-metal-dependent TIM barrel enzymes"/>
    <property type="match status" value="1"/>
</dbReference>
<evidence type="ECO:0000259" key="1">
    <source>
        <dbReference type="Pfam" id="PF01261"/>
    </source>
</evidence>
<sequence>MSFRLSLNTNPLVNRFAAPDELIRTVAGEIGIGHIQLVHEFINPAWPAATVRRLTDAMAAACAAEGVRITSLMTGPYGRLNHFGHPDAEVRAYYVGWFERMADIAADLGCPAIGTQYAILTYADYDDPVLRRTRLGQALECWRAVAEHAAGRGLAYLFWEPMSVGRELGHTIAACAQLQDFLDAADLPVPLKAMVDIDHGDVSSPDPADTDPYAWAAAFATRSPIIHIKQSSANKGGHWPFTAAHNQDGRIVPDRLIATIREAGGVDNELCMEFAFREREPADRNVIPMIRESVAFWKPYVDIGRPEAEKTER</sequence>
<reference evidence="2 3" key="1">
    <citation type="submission" date="2023-07" db="EMBL/GenBank/DDBJ databases">
        <title>Genomic Encyclopedia of Type Strains, Phase IV (KMG-IV): sequencing the most valuable type-strain genomes for metagenomic binning, comparative biology and taxonomic classification.</title>
        <authorList>
            <person name="Goeker M."/>
        </authorList>
    </citation>
    <scope>NUCLEOTIDE SEQUENCE [LARGE SCALE GENOMIC DNA]</scope>
    <source>
        <strain evidence="2 3">DSM 5896</strain>
    </source>
</reference>
<dbReference type="Proteomes" id="UP001237448">
    <property type="component" value="Unassembled WGS sequence"/>
</dbReference>
<name>A0ABU0FM32_9HYPH</name>
<dbReference type="GO" id="GO:0016853">
    <property type="term" value="F:isomerase activity"/>
    <property type="evidence" value="ECO:0007669"/>
    <property type="project" value="UniProtKB-KW"/>
</dbReference>
<accession>A0ABU0FM32</accession>
<dbReference type="InterPro" id="IPR036237">
    <property type="entry name" value="Xyl_isomerase-like_sf"/>
</dbReference>
<feature type="domain" description="Xylose isomerase-like TIM barrel" evidence="1">
    <location>
        <begin position="28"/>
        <end position="275"/>
    </location>
</feature>
<evidence type="ECO:0000313" key="3">
    <source>
        <dbReference type="Proteomes" id="UP001237448"/>
    </source>
</evidence>
<proteinExistence type="predicted"/>
<evidence type="ECO:0000313" key="2">
    <source>
        <dbReference type="EMBL" id="MDQ0395662.1"/>
    </source>
</evidence>